<evidence type="ECO:0000313" key="9">
    <source>
        <dbReference type="Proteomes" id="UP000000467"/>
    </source>
</evidence>
<dbReference type="Proteomes" id="UP000000467">
    <property type="component" value="Chromosome"/>
</dbReference>
<protein>
    <submittedName>
        <fullName evidence="8">Sigma54 specific transcriptional regulator</fullName>
    </submittedName>
</protein>
<dbReference type="SUPFAM" id="SSF55785">
    <property type="entry name" value="PYP-like sensor domain (PAS domain)"/>
    <property type="match status" value="1"/>
</dbReference>
<dbReference type="FunFam" id="3.40.50.300:FF:000006">
    <property type="entry name" value="DNA-binding transcriptional regulator NtrC"/>
    <property type="match status" value="1"/>
</dbReference>
<dbReference type="InterPro" id="IPR029016">
    <property type="entry name" value="GAF-like_dom_sf"/>
</dbReference>
<dbReference type="InterPro" id="IPR035965">
    <property type="entry name" value="PAS-like_dom_sf"/>
</dbReference>
<dbReference type="EMBL" id="CP003732">
    <property type="protein sequence ID" value="AFV10302.1"/>
    <property type="molecule type" value="Genomic_DNA"/>
</dbReference>
<dbReference type="InterPro" id="IPR009057">
    <property type="entry name" value="Homeodomain-like_sf"/>
</dbReference>
<dbReference type="PROSITE" id="PS50112">
    <property type="entry name" value="PAS"/>
    <property type="match status" value="1"/>
</dbReference>
<keyword evidence="3" id="KW-0805">Transcription regulation</keyword>
<dbReference type="InterPro" id="IPR000014">
    <property type="entry name" value="PAS"/>
</dbReference>
<evidence type="ECO:0000256" key="4">
    <source>
        <dbReference type="ARBA" id="ARBA00023125"/>
    </source>
</evidence>
<evidence type="ECO:0000256" key="5">
    <source>
        <dbReference type="ARBA" id="ARBA00023163"/>
    </source>
</evidence>
<dbReference type="InterPro" id="IPR003593">
    <property type="entry name" value="AAA+_ATPase"/>
</dbReference>
<dbReference type="PROSITE" id="PS00675">
    <property type="entry name" value="SIGMA54_INTERACT_1"/>
    <property type="match status" value="1"/>
</dbReference>
<dbReference type="InterPro" id="IPR013767">
    <property type="entry name" value="PAS_fold"/>
</dbReference>
<dbReference type="PROSITE" id="PS50045">
    <property type="entry name" value="SIGMA54_INTERACT_4"/>
    <property type="match status" value="1"/>
</dbReference>
<dbReference type="Gene3D" id="1.10.10.60">
    <property type="entry name" value="Homeodomain-like"/>
    <property type="match status" value="1"/>
</dbReference>
<dbReference type="SMART" id="SM00382">
    <property type="entry name" value="AAA"/>
    <property type="match status" value="1"/>
</dbReference>
<dbReference type="Gene3D" id="3.40.50.300">
    <property type="entry name" value="P-loop containing nucleotide triphosphate hydrolases"/>
    <property type="match status" value="1"/>
</dbReference>
<dbReference type="GO" id="GO:0043565">
    <property type="term" value="F:sequence-specific DNA binding"/>
    <property type="evidence" value="ECO:0007669"/>
    <property type="project" value="InterPro"/>
</dbReference>
<dbReference type="PANTHER" id="PTHR32071">
    <property type="entry name" value="TRANSCRIPTIONAL REGULATORY PROTEIN"/>
    <property type="match status" value="1"/>
</dbReference>
<dbReference type="PROSITE" id="PS00676">
    <property type="entry name" value="SIGMA54_INTERACT_2"/>
    <property type="match status" value="1"/>
</dbReference>
<evidence type="ECO:0000256" key="1">
    <source>
        <dbReference type="ARBA" id="ARBA00022741"/>
    </source>
</evidence>
<dbReference type="Gene3D" id="3.30.450.40">
    <property type="match status" value="1"/>
</dbReference>
<dbReference type="Gene3D" id="1.10.8.60">
    <property type="match status" value="1"/>
</dbReference>
<dbReference type="InterPro" id="IPR027417">
    <property type="entry name" value="P-loop_NTPase"/>
</dbReference>
<dbReference type="SMART" id="SM00091">
    <property type="entry name" value="PAS"/>
    <property type="match status" value="1"/>
</dbReference>
<keyword evidence="9" id="KW-1185">Reference proteome</keyword>
<evidence type="ECO:0000259" key="6">
    <source>
        <dbReference type="PROSITE" id="PS50045"/>
    </source>
</evidence>
<dbReference type="GO" id="GO:0005524">
    <property type="term" value="F:ATP binding"/>
    <property type="evidence" value="ECO:0007669"/>
    <property type="project" value="UniProtKB-KW"/>
</dbReference>
<accession>K4LE22</accession>
<dbReference type="PANTHER" id="PTHR32071:SF57">
    <property type="entry name" value="C4-DICARBOXYLATE TRANSPORT TRANSCRIPTIONAL REGULATORY PROTEIN DCTD"/>
    <property type="match status" value="1"/>
</dbReference>
<dbReference type="InterPro" id="IPR025662">
    <property type="entry name" value="Sigma_54_int_dom_ATP-bd_1"/>
</dbReference>
<dbReference type="InterPro" id="IPR025943">
    <property type="entry name" value="Sigma_54_int_dom_ATP-bd_2"/>
</dbReference>
<gene>
    <name evidence="8" type="ordered locus">Tph_c00530</name>
</gene>
<dbReference type="SUPFAM" id="SSF52540">
    <property type="entry name" value="P-loop containing nucleoside triphosphate hydrolases"/>
    <property type="match status" value="1"/>
</dbReference>
<name>K4LE22_THEPS</name>
<dbReference type="CDD" id="cd00009">
    <property type="entry name" value="AAA"/>
    <property type="match status" value="1"/>
</dbReference>
<evidence type="ECO:0000256" key="3">
    <source>
        <dbReference type="ARBA" id="ARBA00023015"/>
    </source>
</evidence>
<keyword evidence="2" id="KW-0067">ATP-binding</keyword>
<organism evidence="8 9">
    <name type="scientific">Thermacetogenium phaeum (strain ATCC BAA-254 / DSM 26808 / PB)</name>
    <dbReference type="NCBI Taxonomy" id="1089553"/>
    <lineage>
        <taxon>Bacteria</taxon>
        <taxon>Bacillati</taxon>
        <taxon>Bacillota</taxon>
        <taxon>Clostridia</taxon>
        <taxon>Thermoanaerobacterales</taxon>
        <taxon>Thermoanaerobacteraceae</taxon>
        <taxon>Thermacetogenium</taxon>
    </lineage>
</organism>
<dbReference type="AlphaFoldDB" id="K4LE22"/>
<dbReference type="Gene3D" id="3.30.450.20">
    <property type="entry name" value="PAS domain"/>
    <property type="match status" value="1"/>
</dbReference>
<keyword evidence="5" id="KW-0804">Transcription</keyword>
<evidence type="ECO:0000259" key="7">
    <source>
        <dbReference type="PROSITE" id="PS50112"/>
    </source>
</evidence>
<dbReference type="GO" id="GO:0006355">
    <property type="term" value="P:regulation of DNA-templated transcription"/>
    <property type="evidence" value="ECO:0007669"/>
    <property type="project" value="InterPro"/>
</dbReference>
<dbReference type="SUPFAM" id="SSF46689">
    <property type="entry name" value="Homeodomain-like"/>
    <property type="match status" value="1"/>
</dbReference>
<dbReference type="Pfam" id="PF25601">
    <property type="entry name" value="AAA_lid_14"/>
    <property type="match status" value="1"/>
</dbReference>
<feature type="domain" description="Sigma-54 factor interaction" evidence="6">
    <location>
        <begin position="366"/>
        <end position="595"/>
    </location>
</feature>
<keyword evidence="1" id="KW-0547">Nucleotide-binding</keyword>
<dbReference type="PRINTS" id="PR01590">
    <property type="entry name" value="HTHFIS"/>
</dbReference>
<feature type="domain" description="PAS" evidence="7">
    <location>
        <begin position="239"/>
        <end position="283"/>
    </location>
</feature>
<dbReference type="InterPro" id="IPR058031">
    <property type="entry name" value="AAA_lid_NorR"/>
</dbReference>
<dbReference type="RefSeq" id="WP_015049222.1">
    <property type="nucleotide sequence ID" value="NC_018870.1"/>
</dbReference>
<dbReference type="HOGENOM" id="CLU_000445_8_12_9"/>
<dbReference type="InterPro" id="IPR025944">
    <property type="entry name" value="Sigma_54_int_dom_CS"/>
</dbReference>
<proteinExistence type="predicted"/>
<evidence type="ECO:0000313" key="8">
    <source>
        <dbReference type="EMBL" id="AFV10302.1"/>
    </source>
</evidence>
<dbReference type="eggNOG" id="COG3284">
    <property type="taxonomic scope" value="Bacteria"/>
</dbReference>
<reference evidence="8 9" key="1">
    <citation type="journal article" date="2012" name="BMC Genomics">
        <title>Genome-guided analysis of physiological and morphological traits of the fermentative acetate oxidizer Thermacetogenium phaeum.</title>
        <authorList>
            <person name="Oehler D."/>
            <person name="Poehlein A."/>
            <person name="Leimbach A."/>
            <person name="Muller N."/>
            <person name="Daniel R."/>
            <person name="Gottschalk G."/>
            <person name="Schink B."/>
        </authorList>
    </citation>
    <scope>NUCLEOTIDE SEQUENCE [LARGE SCALE GENOMIC DNA]</scope>
    <source>
        <strain evidence="9">ATCC BAA-254 / DSM 26808 / PB</strain>
    </source>
</reference>
<dbReference type="Pfam" id="PF02954">
    <property type="entry name" value="HTH_8"/>
    <property type="match status" value="1"/>
</dbReference>
<dbReference type="Pfam" id="PF00158">
    <property type="entry name" value="Sigma54_activat"/>
    <property type="match status" value="1"/>
</dbReference>
<dbReference type="Pfam" id="PF00989">
    <property type="entry name" value="PAS"/>
    <property type="match status" value="1"/>
</dbReference>
<dbReference type="InterPro" id="IPR002197">
    <property type="entry name" value="HTH_Fis"/>
</dbReference>
<keyword evidence="4" id="KW-0238">DNA-binding</keyword>
<dbReference type="STRING" id="1089553.Tph_c00530"/>
<dbReference type="PROSITE" id="PS00688">
    <property type="entry name" value="SIGMA54_INTERACT_3"/>
    <property type="match status" value="1"/>
</dbReference>
<dbReference type="InterPro" id="IPR002078">
    <property type="entry name" value="Sigma_54_int"/>
</dbReference>
<evidence type="ECO:0000256" key="2">
    <source>
        <dbReference type="ARBA" id="ARBA00022840"/>
    </source>
</evidence>
<sequence length="704" mass="78873">MRKPLVQMLSPMIKNRDRLVKQTLDKSDVLLMEKIKKSKLEILHNSFSPTPNDLVRPVVNESWIRSRNYNLKLFDYNYGPTLDGAAFEELLREKGLLLKAADPYLLNLETMLSHTSCMVLLSDEEGVMLRVLIGNQKLFKKINKRFQLSPGVIWTEKTIGTCAHGISLLLGIPMQICGPEHYSEKFGQISCSSAPIFDVNDNLAATLSIVSPYLQNSHFLSLAISTAWAIQNEYRLALNRELFDTALEATDEAVIIINRRGIITRANAAARKTLDFWGRDLIGMPIEDILGKQPLVDFVLKMGEPVKDAEIESERLNRRLCFSAQPQKDHNGNNFGCVLTLKEIERGRRREKPTGQAQAAFTFDKIVGSSPQIIKSIETAKRFARLDVNILIQGESGTGKELFAQAIHNESRPEGPFIAINCAAIPKNLIASELFGYEGGAFTGADRQGRPGKIELANGGTLFLDEIGDMPLELQPVILRAIEEKRIMRIGGKRYIPVDFRLITATNKNLLDLVKNKQFREDLYYRLKVLELKIPPLRERGPDTVRLAKHFIALAAQKLQIPAPSLSDEAVFHLLKYSWPGNVRELENAMFHAVSMSRNGVIEPGDLPEEIGASPARCPVKDHTGLELIADSRIAAAPNLSLKEIEKITIIQALLQTQYNISEAAKILGMSRSTLYRKIRDNGLKFITLNRNTRPKALGQSQPR</sequence>
<dbReference type="CDD" id="cd00130">
    <property type="entry name" value="PAS"/>
    <property type="match status" value="1"/>
</dbReference>
<dbReference type="KEGG" id="tpz:Tph_c00530"/>